<keyword evidence="2" id="KW-1185">Reference proteome</keyword>
<evidence type="ECO:0000313" key="1">
    <source>
        <dbReference type="EMBL" id="TGX99331.1"/>
    </source>
</evidence>
<sequence length="167" mass="18134">MKVRRLRKIGYTAVALSLMFGGLSFRALANDGLIKGSPKCEIEKVSVPVPIGNMAVPLASSSQWLYTSKITWYPVVTSEVGVTATSTATYAGKPKAITSIYARASIVQYNGTATTKKSTKKSASSHSEFVSEKVPLSQVKCFKSGHQYKNKGYEPVTDRMVKYPNGK</sequence>
<comment type="caution">
    <text evidence="1">The sequence shown here is derived from an EMBL/GenBank/DDBJ whole genome shotgun (WGS) entry which is preliminary data.</text>
</comment>
<reference evidence="1" key="1">
    <citation type="submission" date="2019-04" db="EMBL/GenBank/DDBJ databases">
        <title>Microbes associate with the intestines of laboratory mice.</title>
        <authorList>
            <person name="Navarre W."/>
            <person name="Wong E."/>
            <person name="Huang K."/>
            <person name="Tropini C."/>
            <person name="Ng K."/>
            <person name="Yu B."/>
        </authorList>
    </citation>
    <scope>NUCLEOTIDE SEQUENCE</scope>
    <source>
        <strain evidence="1">NM72_1-8</strain>
    </source>
</reference>
<name>A0AC61R1T3_9FIRM</name>
<evidence type="ECO:0000313" key="2">
    <source>
        <dbReference type="Proteomes" id="UP000307720"/>
    </source>
</evidence>
<dbReference type="EMBL" id="SRZB01000008">
    <property type="protein sequence ID" value="TGX99331.1"/>
    <property type="molecule type" value="Genomic_DNA"/>
</dbReference>
<proteinExistence type="predicted"/>
<protein>
    <submittedName>
        <fullName evidence="1">Uncharacterized protein</fullName>
    </submittedName>
</protein>
<gene>
    <name evidence="1" type="ORF">E5357_05640</name>
</gene>
<accession>A0AC61R1T3</accession>
<organism evidence="1 2">
    <name type="scientific">Hominisplanchenecus murintestinalis</name>
    <dbReference type="NCBI Taxonomy" id="2941517"/>
    <lineage>
        <taxon>Bacteria</taxon>
        <taxon>Bacillati</taxon>
        <taxon>Bacillota</taxon>
        <taxon>Clostridia</taxon>
        <taxon>Lachnospirales</taxon>
        <taxon>Lachnospiraceae</taxon>
        <taxon>Hominisplanchenecus</taxon>
    </lineage>
</organism>
<dbReference type="Proteomes" id="UP000307720">
    <property type="component" value="Unassembled WGS sequence"/>
</dbReference>